<keyword evidence="3" id="KW-1185">Reference proteome</keyword>
<dbReference type="AlphaFoldDB" id="A0A9X1TZP5"/>
<organism evidence="2 3">
    <name type="scientific">Aequorivita vitellina</name>
    <dbReference type="NCBI Taxonomy" id="2874475"/>
    <lineage>
        <taxon>Bacteria</taxon>
        <taxon>Pseudomonadati</taxon>
        <taxon>Bacteroidota</taxon>
        <taxon>Flavobacteriia</taxon>
        <taxon>Flavobacteriales</taxon>
        <taxon>Flavobacteriaceae</taxon>
        <taxon>Aequorivita</taxon>
    </lineage>
</organism>
<protein>
    <submittedName>
        <fullName evidence="2">Uncharacterized protein</fullName>
    </submittedName>
</protein>
<feature type="compositionally biased region" description="Basic and acidic residues" evidence="1">
    <location>
        <begin position="266"/>
        <end position="281"/>
    </location>
</feature>
<sequence>MIAQKNIINKLQIGVNTPSQAHGMQLKDGLSTFFKEEIFPEMDEYFNSIQKNKSNIIRFDKLSIEINAEETDSLQDLKQLIISELKKIINDKNILNEKSDGYIKTTSENNELAAFLYFLEYGILPWWFEKKAVFGGEFFTTLKPHQGFSKKLKALLKKSEVRIRLMYQFDDTQLVMLVSVINDVSSRRTTELKIPKKYRSIFWESLFHFMAFKRKKEFLANIENLSPEIMEKLLNTSIEILGEKIPISDKDFQKFENKNQTLAESADVRDSEKKRPDEKTIQSENLKNSVDSSEINELINSGILVKNAGLILLHPFLKMFFEKLDLLIEKRIIPEKIDEAIHIMHYLATGREQPAEYELVFEKFLCNAPIYQPVNRQIFITKEQKLACKQLLEAVLEHWTALKSNSTEILQNEFLQREGKLTISEEKQNLFIQRKTQDLLLDRLPWNIHIIKLPWYKKILVVDW</sequence>
<evidence type="ECO:0000313" key="3">
    <source>
        <dbReference type="Proteomes" id="UP001139461"/>
    </source>
</evidence>
<evidence type="ECO:0000313" key="2">
    <source>
        <dbReference type="EMBL" id="MCG2418339.1"/>
    </source>
</evidence>
<name>A0A9X1TZP5_9FLAO</name>
<comment type="caution">
    <text evidence="2">The sequence shown here is derived from an EMBL/GenBank/DDBJ whole genome shotgun (WGS) entry which is preliminary data.</text>
</comment>
<dbReference type="RefSeq" id="WP_237602156.1">
    <property type="nucleotide sequence ID" value="NZ_JAIRBA010000006.1"/>
</dbReference>
<gene>
    <name evidence="2" type="ORF">K8089_04835</name>
</gene>
<dbReference type="InterPro" id="IPR045538">
    <property type="entry name" value="CIS_TMP"/>
</dbReference>
<proteinExistence type="predicted"/>
<dbReference type="Pfam" id="PF19268">
    <property type="entry name" value="CIS_TMP"/>
    <property type="match status" value="1"/>
</dbReference>
<accession>A0A9X1TZP5</accession>
<reference evidence="2" key="1">
    <citation type="submission" date="2021-09" db="EMBL/GenBank/DDBJ databases">
        <title>Genome of Aequorivita sp. strain F47161.</title>
        <authorList>
            <person name="Wang Y."/>
        </authorList>
    </citation>
    <scope>NUCLEOTIDE SEQUENCE</scope>
    <source>
        <strain evidence="2">F47161</strain>
    </source>
</reference>
<evidence type="ECO:0000256" key="1">
    <source>
        <dbReference type="SAM" id="MobiDB-lite"/>
    </source>
</evidence>
<feature type="region of interest" description="Disordered" evidence="1">
    <location>
        <begin position="263"/>
        <end position="286"/>
    </location>
</feature>
<dbReference type="Proteomes" id="UP001139461">
    <property type="component" value="Unassembled WGS sequence"/>
</dbReference>
<dbReference type="EMBL" id="JAIRBA010000006">
    <property type="protein sequence ID" value="MCG2418339.1"/>
    <property type="molecule type" value="Genomic_DNA"/>
</dbReference>